<gene>
    <name evidence="4" type="ORF">XM53_16835</name>
</gene>
<dbReference type="InterPro" id="IPR001110">
    <property type="entry name" value="UPF0012_CS"/>
</dbReference>
<dbReference type="OrthoDB" id="9811121at2"/>
<dbReference type="Proteomes" id="UP000051295">
    <property type="component" value="Unassembled WGS sequence"/>
</dbReference>
<proteinExistence type="inferred from homology"/>
<dbReference type="PATRIC" id="fig|1641875.4.peg.1868"/>
<comment type="similarity">
    <text evidence="1">Belongs to the carbon-nitrogen hydrolase superfamily. NIT1/NIT2 family.</text>
</comment>
<dbReference type="PROSITE" id="PS50263">
    <property type="entry name" value="CN_HYDROLASE"/>
    <property type="match status" value="1"/>
</dbReference>
<protein>
    <submittedName>
        <fullName evidence="4">Amidohydrolase</fullName>
    </submittedName>
</protein>
<keyword evidence="2 4" id="KW-0378">Hydrolase</keyword>
<sequence>MKTALIQLNASDSPDANLPVTQGLIDEAAAEGAGFVLTPEVTNCLSASRTRQKEVLRHQEDDPTLAGLRQQADRLGIWVLIGSIAVKTDDADGRFANRSFLIDPKGGIAAWYDKIHMFDVKVSETEQYRESAGYRPGDRGVTAETPFGTVGLTVCYDLRFPKLYRRLAQAGAEILTVPSAFAVPTGEAHWETLLRARAIETGCYVLAPAQTGQHSATRGKERRTYGHSLAVGPWGDVLADAGTEPGVVFVDVNRDEVTQARARIPAVNNEVDITWS</sequence>
<dbReference type="STRING" id="1641875.XM53_16835"/>
<name>A0A0T5NQP3_9RHOB</name>
<dbReference type="GO" id="GO:0016811">
    <property type="term" value="F:hydrolase activity, acting on carbon-nitrogen (but not peptide) bonds, in linear amides"/>
    <property type="evidence" value="ECO:0007669"/>
    <property type="project" value="InterPro"/>
</dbReference>
<dbReference type="PROSITE" id="PS01227">
    <property type="entry name" value="UPF0012"/>
    <property type="match status" value="1"/>
</dbReference>
<dbReference type="Gene3D" id="3.60.110.10">
    <property type="entry name" value="Carbon-nitrogen hydrolase"/>
    <property type="match status" value="1"/>
</dbReference>
<reference evidence="4 5" key="1">
    <citation type="submission" date="2015-04" db="EMBL/GenBank/DDBJ databases">
        <title>The draft genome sequence of Roseovarius sp.R12b.</title>
        <authorList>
            <person name="Li G."/>
            <person name="Lai Q."/>
            <person name="Shao Z."/>
            <person name="Yan P."/>
        </authorList>
    </citation>
    <scope>NUCLEOTIDE SEQUENCE [LARGE SCALE GENOMIC DNA]</scope>
    <source>
        <strain evidence="4 5">R12B</strain>
    </source>
</reference>
<dbReference type="InterPro" id="IPR036526">
    <property type="entry name" value="C-N_Hydrolase_sf"/>
</dbReference>
<dbReference type="PANTHER" id="PTHR23088:SF27">
    <property type="entry name" value="DEAMINATED GLUTATHIONE AMIDASE"/>
    <property type="match status" value="1"/>
</dbReference>
<dbReference type="PANTHER" id="PTHR23088">
    <property type="entry name" value="NITRILASE-RELATED"/>
    <property type="match status" value="1"/>
</dbReference>
<dbReference type="CDD" id="cd07572">
    <property type="entry name" value="nit"/>
    <property type="match status" value="1"/>
</dbReference>
<evidence type="ECO:0000313" key="5">
    <source>
        <dbReference type="Proteomes" id="UP000051295"/>
    </source>
</evidence>
<dbReference type="AlphaFoldDB" id="A0A0T5NQP3"/>
<organism evidence="4 5">
    <name type="scientific">Roseovarius atlanticus</name>
    <dbReference type="NCBI Taxonomy" id="1641875"/>
    <lineage>
        <taxon>Bacteria</taxon>
        <taxon>Pseudomonadati</taxon>
        <taxon>Pseudomonadota</taxon>
        <taxon>Alphaproteobacteria</taxon>
        <taxon>Rhodobacterales</taxon>
        <taxon>Roseobacteraceae</taxon>
        <taxon>Roseovarius</taxon>
    </lineage>
</organism>
<evidence type="ECO:0000256" key="1">
    <source>
        <dbReference type="ARBA" id="ARBA00010613"/>
    </source>
</evidence>
<dbReference type="RefSeq" id="WP_057795411.1">
    <property type="nucleotide sequence ID" value="NZ_LAXJ01000020.1"/>
</dbReference>
<accession>A0A0T5NQP3</accession>
<dbReference type="InterPro" id="IPR045254">
    <property type="entry name" value="Nit1/2_C-N_Hydrolase"/>
</dbReference>
<comment type="caution">
    <text evidence="4">The sequence shown here is derived from an EMBL/GenBank/DDBJ whole genome shotgun (WGS) entry which is preliminary data.</text>
</comment>
<dbReference type="SUPFAM" id="SSF56317">
    <property type="entry name" value="Carbon-nitrogen hydrolase"/>
    <property type="match status" value="1"/>
</dbReference>
<dbReference type="Pfam" id="PF00795">
    <property type="entry name" value="CN_hydrolase"/>
    <property type="match status" value="1"/>
</dbReference>
<feature type="domain" description="CN hydrolase" evidence="3">
    <location>
        <begin position="1"/>
        <end position="254"/>
    </location>
</feature>
<dbReference type="InterPro" id="IPR003010">
    <property type="entry name" value="C-N_Hydrolase"/>
</dbReference>
<evidence type="ECO:0000313" key="4">
    <source>
        <dbReference type="EMBL" id="KRS11253.1"/>
    </source>
</evidence>
<keyword evidence="5" id="KW-1185">Reference proteome</keyword>
<evidence type="ECO:0000259" key="3">
    <source>
        <dbReference type="PROSITE" id="PS50263"/>
    </source>
</evidence>
<dbReference type="EMBL" id="LAXJ01000020">
    <property type="protein sequence ID" value="KRS11253.1"/>
    <property type="molecule type" value="Genomic_DNA"/>
</dbReference>
<evidence type="ECO:0000256" key="2">
    <source>
        <dbReference type="ARBA" id="ARBA00022801"/>
    </source>
</evidence>